<sequence length="265" mass="29029">MNKLLWPMLLLGLPFAAVAQAGQENDGESAGPARWGLGVGVMVNDSPYAGEGTRVMPVPLVSYHGERFYLRGISVGWKFVNNEALELSVLTKPRLDGFDVDDLGRRELAVNGIDRGLLEDRDKALDVGVDMKWKGRAGQLDLELLADATDKSGGQEASLSYSYSFELGNGVLTPNVGVTWKSKDMANYYYGTLDEEVARGVVDYKPDAVTVPYVGVNYYRPLGEKWSLLGFARYSSLPDEIKDSPLIERDTDGTASVFIGLTRSF</sequence>
<proteinExistence type="inferred from homology"/>
<keyword evidence="5" id="KW-0998">Cell outer membrane</keyword>
<keyword evidence="4" id="KW-0472">Membrane</keyword>
<comment type="similarity">
    <text evidence="2">Belongs to the MipA/OmpV family.</text>
</comment>
<dbReference type="RefSeq" id="WP_182337912.1">
    <property type="nucleotide sequence ID" value="NZ_JACGXS010000001.1"/>
</dbReference>
<protein>
    <submittedName>
        <fullName evidence="7">MipA/OmpV family protein</fullName>
    </submittedName>
</protein>
<dbReference type="PANTHER" id="PTHR38776:SF1">
    <property type="entry name" value="MLTA-INTERACTING PROTEIN-RELATED"/>
    <property type="match status" value="1"/>
</dbReference>
<evidence type="ECO:0000256" key="4">
    <source>
        <dbReference type="ARBA" id="ARBA00023136"/>
    </source>
</evidence>
<evidence type="ECO:0000313" key="7">
    <source>
        <dbReference type="EMBL" id="MBA8680744.1"/>
    </source>
</evidence>
<dbReference type="PANTHER" id="PTHR38776">
    <property type="entry name" value="MLTA-INTERACTING PROTEIN-RELATED"/>
    <property type="match status" value="1"/>
</dbReference>
<dbReference type="AlphaFoldDB" id="A0A7W3FJM9"/>
<evidence type="ECO:0000256" key="5">
    <source>
        <dbReference type="ARBA" id="ARBA00023237"/>
    </source>
</evidence>
<keyword evidence="8" id="KW-1185">Reference proteome</keyword>
<dbReference type="GO" id="GO:0009279">
    <property type="term" value="C:cell outer membrane"/>
    <property type="evidence" value="ECO:0007669"/>
    <property type="project" value="UniProtKB-SubCell"/>
</dbReference>
<evidence type="ECO:0000313" key="8">
    <source>
        <dbReference type="Proteomes" id="UP000547058"/>
    </source>
</evidence>
<dbReference type="Proteomes" id="UP000547058">
    <property type="component" value="Unassembled WGS sequence"/>
</dbReference>
<name>A0A7W3FJM9_9GAMM</name>
<reference evidence="7 8" key="1">
    <citation type="submission" date="2020-08" db="EMBL/GenBank/DDBJ databases">
        <title>Stenotrophomonas tumulicola JCM 30961.</title>
        <authorList>
            <person name="Deng Y."/>
        </authorList>
    </citation>
    <scope>NUCLEOTIDE SEQUENCE [LARGE SCALE GENOMIC DNA]</scope>
    <source>
        <strain evidence="7 8">JCM 30961</strain>
    </source>
</reference>
<dbReference type="InterPro" id="IPR010583">
    <property type="entry name" value="MipA"/>
</dbReference>
<accession>A0A7W3FJM9</accession>
<keyword evidence="3 6" id="KW-0732">Signal</keyword>
<dbReference type="Pfam" id="PF06629">
    <property type="entry name" value="MipA"/>
    <property type="match status" value="1"/>
</dbReference>
<comment type="caution">
    <text evidence="7">The sequence shown here is derived from an EMBL/GenBank/DDBJ whole genome shotgun (WGS) entry which is preliminary data.</text>
</comment>
<dbReference type="GO" id="GO:0009252">
    <property type="term" value="P:peptidoglycan biosynthetic process"/>
    <property type="evidence" value="ECO:0007669"/>
    <property type="project" value="TreeGrafter"/>
</dbReference>
<evidence type="ECO:0000256" key="2">
    <source>
        <dbReference type="ARBA" id="ARBA00005722"/>
    </source>
</evidence>
<organism evidence="7 8">
    <name type="scientific">Stenotrophomonas tumulicola</name>
    <dbReference type="NCBI Taxonomy" id="1685415"/>
    <lineage>
        <taxon>Bacteria</taxon>
        <taxon>Pseudomonadati</taxon>
        <taxon>Pseudomonadota</taxon>
        <taxon>Gammaproteobacteria</taxon>
        <taxon>Lysobacterales</taxon>
        <taxon>Lysobacteraceae</taxon>
        <taxon>Stenotrophomonas</taxon>
    </lineage>
</organism>
<feature type="chain" id="PRO_5031234373" evidence="6">
    <location>
        <begin position="20"/>
        <end position="265"/>
    </location>
</feature>
<evidence type="ECO:0000256" key="1">
    <source>
        <dbReference type="ARBA" id="ARBA00004442"/>
    </source>
</evidence>
<feature type="signal peptide" evidence="6">
    <location>
        <begin position="1"/>
        <end position="19"/>
    </location>
</feature>
<gene>
    <name evidence="7" type="ORF">H4O11_02855</name>
</gene>
<evidence type="ECO:0000256" key="3">
    <source>
        <dbReference type="ARBA" id="ARBA00022729"/>
    </source>
</evidence>
<dbReference type="EMBL" id="JACGXS010000001">
    <property type="protein sequence ID" value="MBA8680744.1"/>
    <property type="molecule type" value="Genomic_DNA"/>
</dbReference>
<comment type="subcellular location">
    <subcellularLocation>
        <location evidence="1">Cell outer membrane</location>
    </subcellularLocation>
</comment>
<evidence type="ECO:0000256" key="6">
    <source>
        <dbReference type="SAM" id="SignalP"/>
    </source>
</evidence>